<sequence>MKMHACIQTLQQESHLKSPLLRHRKVCKYCLHMPLQHRLSSIKLASWGAPISLQYNYTPNMHLYNKSSHH</sequence>
<protein>
    <submittedName>
        <fullName evidence="1">Uncharacterized protein</fullName>
    </submittedName>
</protein>
<evidence type="ECO:0000313" key="2">
    <source>
        <dbReference type="Proteomes" id="UP000291084"/>
    </source>
</evidence>
<gene>
    <name evidence="1" type="primary">Vigan.07G144700</name>
    <name evidence="1" type="ORF">VIGAN_07144700</name>
</gene>
<organism evidence="1 2">
    <name type="scientific">Vigna angularis var. angularis</name>
    <dbReference type="NCBI Taxonomy" id="157739"/>
    <lineage>
        <taxon>Eukaryota</taxon>
        <taxon>Viridiplantae</taxon>
        <taxon>Streptophyta</taxon>
        <taxon>Embryophyta</taxon>
        <taxon>Tracheophyta</taxon>
        <taxon>Spermatophyta</taxon>
        <taxon>Magnoliopsida</taxon>
        <taxon>eudicotyledons</taxon>
        <taxon>Gunneridae</taxon>
        <taxon>Pentapetalae</taxon>
        <taxon>rosids</taxon>
        <taxon>fabids</taxon>
        <taxon>Fabales</taxon>
        <taxon>Fabaceae</taxon>
        <taxon>Papilionoideae</taxon>
        <taxon>50 kb inversion clade</taxon>
        <taxon>NPAAA clade</taxon>
        <taxon>indigoferoid/millettioid clade</taxon>
        <taxon>Phaseoleae</taxon>
        <taxon>Vigna</taxon>
    </lineage>
</organism>
<proteinExistence type="predicted"/>
<dbReference type="Proteomes" id="UP000291084">
    <property type="component" value="Chromosome 7"/>
</dbReference>
<name>A0A0S3SIL4_PHAAN</name>
<evidence type="ECO:0000313" key="1">
    <source>
        <dbReference type="EMBL" id="BAT92656.1"/>
    </source>
</evidence>
<accession>A0A0S3SIL4</accession>
<reference evidence="1 2" key="1">
    <citation type="journal article" date="2015" name="Sci. Rep.">
        <title>The power of single molecule real-time sequencing technology in the de novo assembly of a eukaryotic genome.</title>
        <authorList>
            <person name="Sakai H."/>
            <person name="Naito K."/>
            <person name="Ogiso-Tanaka E."/>
            <person name="Takahashi Y."/>
            <person name="Iseki K."/>
            <person name="Muto C."/>
            <person name="Satou K."/>
            <person name="Teruya K."/>
            <person name="Shiroma A."/>
            <person name="Shimoji M."/>
            <person name="Hirano T."/>
            <person name="Itoh T."/>
            <person name="Kaga A."/>
            <person name="Tomooka N."/>
        </authorList>
    </citation>
    <scope>NUCLEOTIDE SEQUENCE [LARGE SCALE GENOMIC DNA]</scope>
    <source>
        <strain evidence="2">cv. Shumari</strain>
    </source>
</reference>
<dbReference type="EMBL" id="AP015040">
    <property type="protein sequence ID" value="BAT92656.1"/>
    <property type="molecule type" value="Genomic_DNA"/>
</dbReference>
<keyword evidence="2" id="KW-1185">Reference proteome</keyword>
<dbReference type="AlphaFoldDB" id="A0A0S3SIL4"/>